<dbReference type="GO" id="GO:0004848">
    <property type="term" value="F:ureidoglycolate hydrolase activity"/>
    <property type="evidence" value="ECO:0007669"/>
    <property type="project" value="InterPro"/>
</dbReference>
<accession>A0A0C3B605</accession>
<dbReference type="HOGENOM" id="CLU_018495_0_0_1"/>
<dbReference type="InterPro" id="IPR007247">
    <property type="entry name" value="Ureidogly_lyase"/>
</dbReference>
<keyword evidence="3" id="KW-0659">Purine metabolism</keyword>
<gene>
    <name evidence="8" type="ORF">M408DRAFT_330280</name>
</gene>
<dbReference type="Proteomes" id="UP000054097">
    <property type="component" value="Unassembled WGS sequence"/>
</dbReference>
<comment type="catalytic activity">
    <reaction evidence="6">
        <text>(S)-ureidoglycolate = urea + glyoxylate</text>
        <dbReference type="Rhea" id="RHEA:11304"/>
        <dbReference type="ChEBI" id="CHEBI:16199"/>
        <dbReference type="ChEBI" id="CHEBI:36655"/>
        <dbReference type="ChEBI" id="CHEBI:57296"/>
        <dbReference type="EC" id="4.3.2.3"/>
    </reaction>
</comment>
<sequence length="583" mass="63562">MSVQKSENHFDHLPIQEFARLSSAATEISSVALGGRVLSVSDDFFAEAYHLLLVEPAPSLKGQYGPKGALFSGWESRRHNPLYDWCIIQLGIPGFILGFDIDTSHFSGNEAPESSVQALFSTDSEEPGPDDERWTELLPKVNLGPSSRHLFTIPQTDRAYSHVKLNMYPDGGIARFRVYGLVSPILPSFRETFDLASVYSGGRTVIVSDQHFGIGSNLVLPGRGKDMRDGWETRRSRTPGHKDWAVIKLGAPGLLESVEIDTAHFMGNFPESVEVHATNAPTDIPDVLEEAWTLILPRTKLGPHRRHQFPVEISEGAIYTHVRVTIHPDGGIKRVRVFGKRATANEGEITSTDAPTTTTATTTVDTPLTKPLVNGTYPEKPILRTGKTIPALLLTPEAFSSYGNVVQAYTPDSAPLGTKVTGENQGSATKFHALAPITSCYPADLGAKSALSVYRAKPIDANLGEMFDVKLLERHPCTNQAFFALGAGTGVSEYALEKQGRAYLVIVALNGEDDRPDLSTLRAFIASVSQGVVYGTGIWHHPLICLETSIDFACVETQVGGHSLDCEIVELEPAYTRVEIPKF</sequence>
<feature type="domain" description="Allantoicase" evidence="7">
    <location>
        <begin position="201"/>
        <end position="341"/>
    </location>
</feature>
<dbReference type="SUPFAM" id="SSF51182">
    <property type="entry name" value="RmlC-like cupins"/>
    <property type="match status" value="1"/>
</dbReference>
<dbReference type="GO" id="GO:0000256">
    <property type="term" value="P:allantoin catabolic process"/>
    <property type="evidence" value="ECO:0007669"/>
    <property type="project" value="InterPro"/>
</dbReference>
<evidence type="ECO:0000256" key="4">
    <source>
        <dbReference type="ARBA" id="ARBA00022801"/>
    </source>
</evidence>
<organism evidence="8 9">
    <name type="scientific">Serendipita vermifera MAFF 305830</name>
    <dbReference type="NCBI Taxonomy" id="933852"/>
    <lineage>
        <taxon>Eukaryota</taxon>
        <taxon>Fungi</taxon>
        <taxon>Dikarya</taxon>
        <taxon>Basidiomycota</taxon>
        <taxon>Agaricomycotina</taxon>
        <taxon>Agaricomycetes</taxon>
        <taxon>Sebacinales</taxon>
        <taxon>Serendipitaceae</taxon>
        <taxon>Serendipita</taxon>
    </lineage>
</organism>
<dbReference type="GO" id="GO:0004037">
    <property type="term" value="F:allantoicase activity"/>
    <property type="evidence" value="ECO:0007669"/>
    <property type="project" value="InterPro"/>
</dbReference>
<proteinExistence type="inferred from homology"/>
<evidence type="ECO:0000313" key="9">
    <source>
        <dbReference type="Proteomes" id="UP000054097"/>
    </source>
</evidence>
<dbReference type="FunFam" id="2.60.120.260:FF:000059">
    <property type="entry name" value="Probable allantoicase"/>
    <property type="match status" value="1"/>
</dbReference>
<dbReference type="OrthoDB" id="10266039at2759"/>
<evidence type="ECO:0000313" key="8">
    <source>
        <dbReference type="EMBL" id="KIM26906.1"/>
    </source>
</evidence>
<reference evidence="8 9" key="1">
    <citation type="submission" date="2014-04" db="EMBL/GenBank/DDBJ databases">
        <authorList>
            <consortium name="DOE Joint Genome Institute"/>
            <person name="Kuo A."/>
            <person name="Zuccaro A."/>
            <person name="Kohler A."/>
            <person name="Nagy L.G."/>
            <person name="Floudas D."/>
            <person name="Copeland A."/>
            <person name="Barry K.W."/>
            <person name="Cichocki N."/>
            <person name="Veneault-Fourrey C."/>
            <person name="LaButti K."/>
            <person name="Lindquist E.A."/>
            <person name="Lipzen A."/>
            <person name="Lundell T."/>
            <person name="Morin E."/>
            <person name="Murat C."/>
            <person name="Sun H."/>
            <person name="Tunlid A."/>
            <person name="Henrissat B."/>
            <person name="Grigoriev I.V."/>
            <person name="Hibbett D.S."/>
            <person name="Martin F."/>
            <person name="Nordberg H.P."/>
            <person name="Cantor M.N."/>
            <person name="Hua S.X."/>
        </authorList>
    </citation>
    <scope>NUCLEOTIDE SEQUENCE [LARGE SCALE GENOMIC DNA]</scope>
    <source>
        <strain evidence="8 9">MAFF 305830</strain>
    </source>
</reference>
<evidence type="ECO:0000256" key="5">
    <source>
        <dbReference type="ARBA" id="ARBA00023239"/>
    </source>
</evidence>
<evidence type="ECO:0000256" key="6">
    <source>
        <dbReference type="ARBA" id="ARBA00047684"/>
    </source>
</evidence>
<dbReference type="GO" id="GO:0006144">
    <property type="term" value="P:purine nucleobase metabolic process"/>
    <property type="evidence" value="ECO:0007669"/>
    <property type="project" value="UniProtKB-KW"/>
</dbReference>
<dbReference type="InterPro" id="IPR011051">
    <property type="entry name" value="RmlC_Cupin_sf"/>
</dbReference>
<dbReference type="Pfam" id="PF04115">
    <property type="entry name" value="Ureidogly_lyase"/>
    <property type="match status" value="1"/>
</dbReference>
<dbReference type="STRING" id="933852.A0A0C3B605"/>
<comment type="similarity">
    <text evidence="1">Belongs to the allantoicase family.</text>
</comment>
<dbReference type="GO" id="GO:0050385">
    <property type="term" value="F:ureidoglycolate lyase activity"/>
    <property type="evidence" value="ECO:0007669"/>
    <property type="project" value="UniProtKB-EC"/>
</dbReference>
<dbReference type="Gene3D" id="2.60.120.480">
    <property type="entry name" value="Ureidoglycolate hydrolase"/>
    <property type="match status" value="1"/>
</dbReference>
<reference evidence="9" key="2">
    <citation type="submission" date="2015-01" db="EMBL/GenBank/DDBJ databases">
        <title>Evolutionary Origins and Diversification of the Mycorrhizal Mutualists.</title>
        <authorList>
            <consortium name="DOE Joint Genome Institute"/>
            <consortium name="Mycorrhizal Genomics Consortium"/>
            <person name="Kohler A."/>
            <person name="Kuo A."/>
            <person name="Nagy L.G."/>
            <person name="Floudas D."/>
            <person name="Copeland A."/>
            <person name="Barry K.W."/>
            <person name="Cichocki N."/>
            <person name="Veneault-Fourrey C."/>
            <person name="LaButti K."/>
            <person name="Lindquist E.A."/>
            <person name="Lipzen A."/>
            <person name="Lundell T."/>
            <person name="Morin E."/>
            <person name="Murat C."/>
            <person name="Riley R."/>
            <person name="Ohm R."/>
            <person name="Sun H."/>
            <person name="Tunlid A."/>
            <person name="Henrissat B."/>
            <person name="Grigoriev I.V."/>
            <person name="Hibbett D.S."/>
            <person name="Martin F."/>
        </authorList>
    </citation>
    <scope>NUCLEOTIDE SEQUENCE [LARGE SCALE GENOMIC DNA]</scope>
    <source>
        <strain evidence="9">MAFF 305830</strain>
    </source>
</reference>
<dbReference type="InterPro" id="IPR008979">
    <property type="entry name" value="Galactose-bd-like_sf"/>
</dbReference>
<dbReference type="EMBL" id="KN824302">
    <property type="protein sequence ID" value="KIM26906.1"/>
    <property type="molecule type" value="Genomic_DNA"/>
</dbReference>
<dbReference type="InterPro" id="IPR015908">
    <property type="entry name" value="Allantoicase_dom"/>
</dbReference>
<evidence type="ECO:0000259" key="7">
    <source>
        <dbReference type="Pfam" id="PF03561"/>
    </source>
</evidence>
<name>A0A0C3B605_SERVB</name>
<keyword evidence="5" id="KW-0456">Lyase</keyword>
<evidence type="ECO:0000256" key="1">
    <source>
        <dbReference type="ARBA" id="ARBA00009242"/>
    </source>
</evidence>
<dbReference type="InterPro" id="IPR024060">
    <property type="entry name" value="Ureidoglycolate_lyase_dom_sf"/>
</dbReference>
<dbReference type="PANTHER" id="PTHR12045">
    <property type="entry name" value="ALLANTOICASE"/>
    <property type="match status" value="1"/>
</dbReference>
<comment type="subunit">
    <text evidence="2">Homodimer.</text>
</comment>
<dbReference type="CDD" id="cd20298">
    <property type="entry name" value="cupin_UAH"/>
    <property type="match status" value="1"/>
</dbReference>
<feature type="domain" description="Allantoicase" evidence="7">
    <location>
        <begin position="34"/>
        <end position="182"/>
    </location>
</feature>
<evidence type="ECO:0000256" key="2">
    <source>
        <dbReference type="ARBA" id="ARBA00011738"/>
    </source>
</evidence>
<keyword evidence="4" id="KW-0378">Hydrolase</keyword>
<protein>
    <recommendedName>
        <fullName evidence="7">Allantoicase domain-containing protein</fullName>
    </recommendedName>
</protein>
<keyword evidence="9" id="KW-1185">Reference proteome</keyword>
<dbReference type="AlphaFoldDB" id="A0A0C3B605"/>
<evidence type="ECO:0000256" key="3">
    <source>
        <dbReference type="ARBA" id="ARBA00022631"/>
    </source>
</evidence>
<dbReference type="PANTHER" id="PTHR12045:SF3">
    <property type="entry name" value="INACTIVE ALLANTOICASE-RELATED"/>
    <property type="match status" value="1"/>
</dbReference>
<dbReference type="InterPro" id="IPR005164">
    <property type="entry name" value="Allantoicase"/>
</dbReference>
<dbReference type="InterPro" id="IPR047233">
    <property type="entry name" value="UAH_cupin"/>
</dbReference>
<dbReference type="Pfam" id="PF03561">
    <property type="entry name" value="Allantoicase"/>
    <property type="match status" value="2"/>
</dbReference>
<dbReference type="SUPFAM" id="SSF49785">
    <property type="entry name" value="Galactose-binding domain-like"/>
    <property type="match status" value="2"/>
</dbReference>
<dbReference type="Gene3D" id="2.60.120.260">
    <property type="entry name" value="Galactose-binding domain-like"/>
    <property type="match status" value="2"/>
</dbReference>
<dbReference type="HAMAP" id="MF_00813">
    <property type="entry name" value="Allantoicase"/>
    <property type="match status" value="1"/>
</dbReference>
<dbReference type="NCBIfam" id="TIGR02961">
    <property type="entry name" value="allantoicase"/>
    <property type="match status" value="1"/>
</dbReference>